<sequence>MNSKNVLISNVTFLNSPFWTMHHVYCSHVTVQNVTILAPFGLPNTDGIDSYSLIMYALKTGYISVTTQKH</sequence>
<evidence type="ECO:0000256" key="3">
    <source>
        <dbReference type="ARBA" id="ARBA00022512"/>
    </source>
</evidence>
<keyword evidence="5 6" id="KW-0326">Glycosidase</keyword>
<dbReference type="Gramene" id="rna11500">
    <property type="protein sequence ID" value="RHN75318.1"/>
    <property type="gene ID" value="gene11500"/>
</dbReference>
<dbReference type="GO" id="GO:0004650">
    <property type="term" value="F:polygalacturonase activity"/>
    <property type="evidence" value="ECO:0007669"/>
    <property type="project" value="InterPro"/>
</dbReference>
<comment type="similarity">
    <text evidence="2 6">Belongs to the glycosyl hydrolase 28 family.</text>
</comment>
<evidence type="ECO:0000256" key="5">
    <source>
        <dbReference type="ARBA" id="ARBA00023295"/>
    </source>
</evidence>
<dbReference type="InterPro" id="IPR051801">
    <property type="entry name" value="GH28_Enzymes"/>
</dbReference>
<dbReference type="EC" id="3.2.1.67" evidence="7"/>
<keyword evidence="3" id="KW-0134">Cell wall</keyword>
<dbReference type="Gene3D" id="2.160.20.10">
    <property type="entry name" value="Single-stranded right-handed beta-helix, Pectin lyase-like"/>
    <property type="match status" value="1"/>
</dbReference>
<dbReference type="Proteomes" id="UP000265566">
    <property type="component" value="Chromosome 2"/>
</dbReference>
<dbReference type="EMBL" id="PSQE01000002">
    <property type="protein sequence ID" value="RHN75318.1"/>
    <property type="molecule type" value="Genomic_DNA"/>
</dbReference>
<dbReference type="InterPro" id="IPR012334">
    <property type="entry name" value="Pectin_lyas_fold"/>
</dbReference>
<comment type="subcellular location">
    <subcellularLocation>
        <location evidence="1">Secreted</location>
        <location evidence="1">Cell wall</location>
    </subcellularLocation>
</comment>
<evidence type="ECO:0000256" key="4">
    <source>
        <dbReference type="ARBA" id="ARBA00022801"/>
    </source>
</evidence>
<dbReference type="InterPro" id="IPR000743">
    <property type="entry name" value="Glyco_hydro_28"/>
</dbReference>
<gene>
    <name evidence="7" type="ORF">MtrunA17_Chr2g0319871</name>
</gene>
<proteinExistence type="inferred from homology"/>
<evidence type="ECO:0000313" key="7">
    <source>
        <dbReference type="EMBL" id="RHN75318.1"/>
    </source>
</evidence>
<name>A0A396JG39_MEDTR</name>
<dbReference type="GO" id="GO:0047911">
    <property type="term" value="F:galacturan 1,4-alpha-galacturonidase activity"/>
    <property type="evidence" value="ECO:0007669"/>
    <property type="project" value="UniProtKB-EC"/>
</dbReference>
<keyword evidence="3" id="KW-0964">Secreted</keyword>
<keyword evidence="4 6" id="KW-0378">Hydrolase</keyword>
<dbReference type="InterPro" id="IPR011050">
    <property type="entry name" value="Pectin_lyase_fold/virulence"/>
</dbReference>
<comment type="caution">
    <text evidence="7">The sequence shown here is derived from an EMBL/GenBank/DDBJ whole genome shotgun (WGS) entry which is preliminary data.</text>
</comment>
<dbReference type="SUPFAM" id="SSF51126">
    <property type="entry name" value="Pectin lyase-like"/>
    <property type="match status" value="1"/>
</dbReference>
<dbReference type="PANTHER" id="PTHR31339">
    <property type="entry name" value="PECTIN LYASE-RELATED"/>
    <property type="match status" value="1"/>
</dbReference>
<dbReference type="GO" id="GO:0005975">
    <property type="term" value="P:carbohydrate metabolic process"/>
    <property type="evidence" value="ECO:0007669"/>
    <property type="project" value="InterPro"/>
</dbReference>
<reference evidence="7" key="1">
    <citation type="journal article" date="2018" name="Nat. Plants">
        <title>Whole-genome landscape of Medicago truncatula symbiotic genes.</title>
        <authorList>
            <person name="Pecrix Y."/>
            <person name="Gamas P."/>
            <person name="Carrere S."/>
        </authorList>
    </citation>
    <scope>NUCLEOTIDE SEQUENCE</scope>
    <source>
        <tissue evidence="7">Leaves</tissue>
    </source>
</reference>
<organism evidence="7">
    <name type="scientific">Medicago truncatula</name>
    <name type="common">Barrel medic</name>
    <name type="synonym">Medicago tribuloides</name>
    <dbReference type="NCBI Taxonomy" id="3880"/>
    <lineage>
        <taxon>Eukaryota</taxon>
        <taxon>Viridiplantae</taxon>
        <taxon>Streptophyta</taxon>
        <taxon>Embryophyta</taxon>
        <taxon>Tracheophyta</taxon>
        <taxon>Spermatophyta</taxon>
        <taxon>Magnoliopsida</taxon>
        <taxon>eudicotyledons</taxon>
        <taxon>Gunneridae</taxon>
        <taxon>Pentapetalae</taxon>
        <taxon>rosids</taxon>
        <taxon>fabids</taxon>
        <taxon>Fabales</taxon>
        <taxon>Fabaceae</taxon>
        <taxon>Papilionoideae</taxon>
        <taxon>50 kb inversion clade</taxon>
        <taxon>NPAAA clade</taxon>
        <taxon>Hologalegina</taxon>
        <taxon>IRL clade</taxon>
        <taxon>Trifolieae</taxon>
        <taxon>Medicago</taxon>
    </lineage>
</organism>
<accession>A0A396JG39</accession>
<dbReference type="PANTHER" id="PTHR31339:SF86">
    <property type="entry name" value="PECTATE LYASE SUPERFAMILY PROTEIN DOMAIN-CONTAINING PROTEIN"/>
    <property type="match status" value="1"/>
</dbReference>
<dbReference type="AlphaFoldDB" id="A0A396JG39"/>
<evidence type="ECO:0000256" key="1">
    <source>
        <dbReference type="ARBA" id="ARBA00004191"/>
    </source>
</evidence>
<protein>
    <submittedName>
        <fullName evidence="7">Putative galacturan 1,4-alpha-galacturonidase</fullName>
        <ecNumber evidence="7">3.2.1.67</ecNumber>
    </submittedName>
</protein>
<evidence type="ECO:0000256" key="2">
    <source>
        <dbReference type="ARBA" id="ARBA00008834"/>
    </source>
</evidence>
<evidence type="ECO:0000256" key="6">
    <source>
        <dbReference type="RuleBase" id="RU361169"/>
    </source>
</evidence>
<dbReference type="Pfam" id="PF00295">
    <property type="entry name" value="Glyco_hydro_28"/>
    <property type="match status" value="1"/>
</dbReference>